<reference evidence="8 9" key="1">
    <citation type="submission" date="2024-06" db="EMBL/GenBank/DDBJ databases">
        <title>A chromosome level genome sequence of Diviner's sage (Salvia divinorum).</title>
        <authorList>
            <person name="Ford S.A."/>
            <person name="Ro D.-K."/>
            <person name="Ness R.W."/>
            <person name="Phillips M.A."/>
        </authorList>
    </citation>
    <scope>NUCLEOTIDE SEQUENCE [LARGE SCALE GENOMIC DNA]</scope>
    <source>
        <strain evidence="8">SAF-2024a</strain>
        <tissue evidence="8">Leaf</tissue>
    </source>
</reference>
<dbReference type="PANTHER" id="PTHR47067:SF6">
    <property type="entry name" value="PROTEIN WVD2-LIKE 7"/>
    <property type="match status" value="1"/>
</dbReference>
<dbReference type="EMBL" id="JBEAFC010000006">
    <property type="protein sequence ID" value="KAL1553651.1"/>
    <property type="molecule type" value="Genomic_DNA"/>
</dbReference>
<dbReference type="AlphaFoldDB" id="A0ABD1HB32"/>
<sequence length="526" mass="58807">MAGEIGEPASLQFKAESFLSGSISFGRFESEDLCWERRSSFSHNKYLEEVEKCSKPGSVTEKKAILEAHFRKKGLFGLCSPGSRSETDYQTRDNEASEKRCYGDDFTYTHSPKLDERLDSSACGSEHELREQAGEVSDLSSLDAQIEYSCDNATDSDCFSERGMVEEEHCDKPESVLSMDSRLETEVKEAIDREAANSDTGNVSNPSIGLLSDNHGAEKNRDASPKGQGVSSSEENVPSQAEHEKPRLIRRVSVTQTRRYTSSKQVSKCSEKRPSKSVYNVRMSLEAEKKIKQATSQDKNPKQKSPKHEPASKAKGVDDIKRGDKDSKNKRIQVPRSSGLREVPSRVKPSAGVPQRYVKQDTSRFSFKCNERAERRKEFDMKIEEKIHAREAERRKIQARVQQKTEAEIKQLRKTLNFKATPLPSFYYGVEREPDRNKTLQQGVGRNTKPRRAQTKCLSSSSISERPRASSKTGTKKGCAGPKANINQAQASSCHSTVTSDSSPSSPAASRQVGGKKERDKFLQRP</sequence>
<feature type="compositionally biased region" description="Basic and acidic residues" evidence="6">
    <location>
        <begin position="164"/>
        <end position="174"/>
    </location>
</feature>
<feature type="compositionally biased region" description="Basic and acidic residues" evidence="6">
    <location>
        <begin position="215"/>
        <end position="224"/>
    </location>
</feature>
<feature type="compositionally biased region" description="Polar residues" evidence="6">
    <location>
        <begin position="197"/>
        <end position="207"/>
    </location>
</feature>
<feature type="region of interest" description="Disordered" evidence="6">
    <location>
        <begin position="429"/>
        <end position="526"/>
    </location>
</feature>
<gene>
    <name evidence="8" type="ORF">AAHA92_14301</name>
</gene>
<feature type="region of interest" description="Disordered" evidence="6">
    <location>
        <begin position="164"/>
        <end position="356"/>
    </location>
</feature>
<feature type="compositionally biased region" description="Low complexity" evidence="6">
    <location>
        <begin position="491"/>
        <end position="510"/>
    </location>
</feature>
<evidence type="ECO:0000259" key="7">
    <source>
        <dbReference type="Pfam" id="PF06886"/>
    </source>
</evidence>
<keyword evidence="9" id="KW-1185">Reference proteome</keyword>
<evidence type="ECO:0000256" key="4">
    <source>
        <dbReference type="ARBA" id="ARBA00022701"/>
    </source>
</evidence>
<keyword evidence="3" id="KW-0963">Cytoplasm</keyword>
<dbReference type="InterPro" id="IPR044216">
    <property type="entry name" value="WDL7"/>
</dbReference>
<feature type="compositionally biased region" description="Basic and acidic residues" evidence="6">
    <location>
        <begin position="181"/>
        <end position="196"/>
    </location>
</feature>
<evidence type="ECO:0000256" key="5">
    <source>
        <dbReference type="ARBA" id="ARBA00023212"/>
    </source>
</evidence>
<evidence type="ECO:0000256" key="3">
    <source>
        <dbReference type="ARBA" id="ARBA00022490"/>
    </source>
</evidence>
<organism evidence="8 9">
    <name type="scientific">Salvia divinorum</name>
    <name type="common">Maria pastora</name>
    <name type="synonym">Diviner's sage</name>
    <dbReference type="NCBI Taxonomy" id="28513"/>
    <lineage>
        <taxon>Eukaryota</taxon>
        <taxon>Viridiplantae</taxon>
        <taxon>Streptophyta</taxon>
        <taxon>Embryophyta</taxon>
        <taxon>Tracheophyta</taxon>
        <taxon>Spermatophyta</taxon>
        <taxon>Magnoliopsida</taxon>
        <taxon>eudicotyledons</taxon>
        <taxon>Gunneridae</taxon>
        <taxon>Pentapetalae</taxon>
        <taxon>asterids</taxon>
        <taxon>lamiids</taxon>
        <taxon>Lamiales</taxon>
        <taxon>Lamiaceae</taxon>
        <taxon>Nepetoideae</taxon>
        <taxon>Mentheae</taxon>
        <taxon>Salviinae</taxon>
        <taxon>Salvia</taxon>
        <taxon>Salvia subgen. Calosphace</taxon>
    </lineage>
</organism>
<evidence type="ECO:0000256" key="1">
    <source>
        <dbReference type="ARBA" id="ARBA00004245"/>
    </source>
</evidence>
<dbReference type="Pfam" id="PF06886">
    <property type="entry name" value="TPX2"/>
    <property type="match status" value="1"/>
</dbReference>
<keyword evidence="4" id="KW-0493">Microtubule</keyword>
<feature type="compositionally biased region" description="Basic and acidic residues" evidence="6">
    <location>
        <begin position="515"/>
        <end position="526"/>
    </location>
</feature>
<evidence type="ECO:0000313" key="9">
    <source>
        <dbReference type="Proteomes" id="UP001567538"/>
    </source>
</evidence>
<keyword evidence="5" id="KW-0206">Cytoskeleton</keyword>
<accession>A0ABD1HB32</accession>
<protein>
    <submittedName>
        <fullName evidence="8">Protein WVD2-like 7</fullName>
    </submittedName>
</protein>
<comment type="subcellular location">
    <subcellularLocation>
        <location evidence="1">Cytoplasm</location>
        <location evidence="1">Cytoskeleton</location>
    </subcellularLocation>
</comment>
<comment type="similarity">
    <text evidence="2">Belongs to the TPX2 family.</text>
</comment>
<feature type="domain" description="TPX2 C-terminal" evidence="7">
    <location>
        <begin position="365"/>
        <end position="430"/>
    </location>
</feature>
<dbReference type="GO" id="GO:0005874">
    <property type="term" value="C:microtubule"/>
    <property type="evidence" value="ECO:0007669"/>
    <property type="project" value="UniProtKB-KW"/>
</dbReference>
<evidence type="ECO:0000313" key="8">
    <source>
        <dbReference type="EMBL" id="KAL1553651.1"/>
    </source>
</evidence>
<evidence type="ECO:0000256" key="6">
    <source>
        <dbReference type="SAM" id="MobiDB-lite"/>
    </source>
</evidence>
<comment type="caution">
    <text evidence="8">The sequence shown here is derived from an EMBL/GenBank/DDBJ whole genome shotgun (WGS) entry which is preliminary data.</text>
</comment>
<evidence type="ECO:0000256" key="2">
    <source>
        <dbReference type="ARBA" id="ARBA00005885"/>
    </source>
</evidence>
<feature type="compositionally biased region" description="Basic and acidic residues" evidence="6">
    <location>
        <begin position="306"/>
        <end position="329"/>
    </location>
</feature>
<name>A0ABD1HB32_SALDI</name>
<dbReference type="PANTHER" id="PTHR47067">
    <property type="entry name" value="TPX2 (TARGETING PROTEIN FOR XKLP2) PROTEIN FAMILY-RELATED"/>
    <property type="match status" value="1"/>
</dbReference>
<dbReference type="InterPro" id="IPR027329">
    <property type="entry name" value="TPX2_C"/>
</dbReference>
<proteinExistence type="inferred from homology"/>
<dbReference type="Proteomes" id="UP001567538">
    <property type="component" value="Unassembled WGS sequence"/>
</dbReference>
<feature type="compositionally biased region" description="Polar residues" evidence="6">
    <location>
        <begin position="229"/>
        <end position="239"/>
    </location>
</feature>
<feature type="compositionally biased region" description="Polar residues" evidence="6">
    <location>
        <begin position="253"/>
        <end position="268"/>
    </location>
</feature>